<evidence type="ECO:0008006" key="3">
    <source>
        <dbReference type="Google" id="ProtNLM"/>
    </source>
</evidence>
<proteinExistence type="predicted"/>
<accession>A0ABN3UHH9</accession>
<dbReference type="Gene3D" id="1.10.30.50">
    <property type="match status" value="1"/>
</dbReference>
<dbReference type="RefSeq" id="WP_344453609.1">
    <property type="nucleotide sequence ID" value="NZ_BAAATZ010000024.1"/>
</dbReference>
<dbReference type="Proteomes" id="UP001501842">
    <property type="component" value="Unassembled WGS sequence"/>
</dbReference>
<organism evidence="1 2">
    <name type="scientific">Actinocorallia aurantiaca</name>
    <dbReference type="NCBI Taxonomy" id="46204"/>
    <lineage>
        <taxon>Bacteria</taxon>
        <taxon>Bacillati</taxon>
        <taxon>Actinomycetota</taxon>
        <taxon>Actinomycetes</taxon>
        <taxon>Streptosporangiales</taxon>
        <taxon>Thermomonosporaceae</taxon>
        <taxon>Actinocorallia</taxon>
    </lineage>
</organism>
<comment type="caution">
    <text evidence="1">The sequence shown here is derived from an EMBL/GenBank/DDBJ whole genome shotgun (WGS) entry which is preliminary data.</text>
</comment>
<reference evidence="1 2" key="1">
    <citation type="journal article" date="2019" name="Int. J. Syst. Evol. Microbiol.">
        <title>The Global Catalogue of Microorganisms (GCM) 10K type strain sequencing project: providing services to taxonomists for standard genome sequencing and annotation.</title>
        <authorList>
            <consortium name="The Broad Institute Genomics Platform"/>
            <consortium name="The Broad Institute Genome Sequencing Center for Infectious Disease"/>
            <person name="Wu L."/>
            <person name="Ma J."/>
        </authorList>
    </citation>
    <scope>NUCLEOTIDE SEQUENCE [LARGE SCALE GENOMIC DNA]</scope>
    <source>
        <strain evidence="1 2">JCM 8201</strain>
    </source>
</reference>
<protein>
    <recommendedName>
        <fullName evidence="3">HNH endonuclease</fullName>
    </recommendedName>
</protein>
<evidence type="ECO:0000313" key="1">
    <source>
        <dbReference type="EMBL" id="GAA2732879.1"/>
    </source>
</evidence>
<dbReference type="EMBL" id="BAAATZ010000024">
    <property type="protein sequence ID" value="GAA2732879.1"/>
    <property type="molecule type" value="Genomic_DNA"/>
</dbReference>
<gene>
    <name evidence="1" type="ORF">GCM10010439_51540</name>
</gene>
<name>A0ABN3UHH9_9ACTN</name>
<keyword evidence="2" id="KW-1185">Reference proteome</keyword>
<evidence type="ECO:0000313" key="2">
    <source>
        <dbReference type="Proteomes" id="UP001501842"/>
    </source>
</evidence>
<sequence>MREFFQVEPTAHASWRMAVLLGVNSRTYKFALGNALLSLAADERAEVPLVELAEVYARGILEHLSEGPQAPTGQMKDTDFLAIAAREAEESRRLGRPTEELVHAAIRSIPSMVMQKFHNQRGGVELPHRFYELTGTGKNRTIILTPALTHIARSEQANGLVEELDARWRIVETSFASGVGRSLLEEGLAVDWSELKLTDRRRRRSITGITAAVVGFQHGRCLICHQPLTPSDPVAVDHVFPYSYMQRLGGPTGWKGPDLDAVWNLAPTHDSCNATKSDRPPKPEELTRLALRNDTIMSSPVPLRRTLELTLKAAGYKGQPGEWSAFIHQVIDLVYC</sequence>